<dbReference type="Proteomes" id="UP000616779">
    <property type="component" value="Unassembled WGS sequence"/>
</dbReference>
<evidence type="ECO:0008006" key="3">
    <source>
        <dbReference type="Google" id="ProtNLM"/>
    </source>
</evidence>
<dbReference type="InterPro" id="IPR012337">
    <property type="entry name" value="RNaseH-like_sf"/>
</dbReference>
<dbReference type="InterPro" id="IPR036397">
    <property type="entry name" value="RNaseH_sf"/>
</dbReference>
<comment type="caution">
    <text evidence="1">The sequence shown here is derived from an EMBL/GenBank/DDBJ whole genome shotgun (WGS) entry which is preliminary data.</text>
</comment>
<reference evidence="1 2" key="1">
    <citation type="submission" date="2019-10" db="EMBL/GenBank/DDBJ databases">
        <title>Description of Paenibacillus terrestris sp. nov.</title>
        <authorList>
            <person name="Carlier A."/>
            <person name="Qi S."/>
        </authorList>
    </citation>
    <scope>NUCLEOTIDE SEQUENCE [LARGE SCALE GENOMIC DNA]</scope>
    <source>
        <strain evidence="1 2">LMG 31458</strain>
    </source>
</reference>
<sequence length="660" mass="76166">MAHRRIIESEDFSDRIDTSLWPIVLTDNFSSELKEIYEKRKLAVDLYLKNLSNNEILEVTGIHRNHLSKFIKRCLDFDENGVIWGYRALIPHKHLKSYKSTNTPDSDPHSHTPPNMNGAFQFLLACYPELKTLIENLYFKQNSRSASDPIIRGKEIHRKFIKKCTELGIKSPTQYPFNTVELARRSLYEYLKKLDDAHFEKASERHGEDAALIANTTGQGSVVKKVIRPFEQVQFDGHRLDVIIALVLYTPEGDEIVTIIDRIWLLAIIDVGTKAILGHYVSYNKEYTPSDVLKCIRNAIIPWKPKKFTIPNLTYPENGGFPSGVIPKAEWALWNELLYDFAKANVSEIVKVRLKQTVKCTVNAGRIKSPVKRSHIERFFGLLEQNGFQRLPITTGSHPGDPKRRNPEKQAIKYRVSAEHIEELVEVLLAEYNGTRSEGINFATPLEAMQNRLQRYEVNQMPEEQRSEINFLSLKATREIQGNIKKGRRPYIQYENVRYTNDILARSSGLIGKKLDLLVNIDDLRVIEAFLPDGSGLGKLRAVGRWGLAPHTLQVRREIYALKKQKLLDFTASECPIEIYQKYLESTLKTRKTNRNKYLELTRKNSEFESSDNIEIVHEESLQEKVNEEIIELAQVKRRTEEVSKVEVPKPNKIRRTIVF</sequence>
<dbReference type="RefSeq" id="WP_171643978.1">
    <property type="nucleotide sequence ID" value="NZ_WHOA01000099.1"/>
</dbReference>
<name>A0ABX1XVV8_9BACL</name>
<keyword evidence="2" id="KW-1185">Reference proteome</keyword>
<dbReference type="SUPFAM" id="SSF53098">
    <property type="entry name" value="Ribonuclease H-like"/>
    <property type="match status" value="1"/>
</dbReference>
<protein>
    <recommendedName>
        <fullName evidence="3">Integrase catalytic domain-containing protein</fullName>
    </recommendedName>
</protein>
<accession>A0ABX1XVV8</accession>
<evidence type="ECO:0000313" key="1">
    <source>
        <dbReference type="EMBL" id="NOU72687.1"/>
    </source>
</evidence>
<dbReference type="Gene3D" id="3.30.420.10">
    <property type="entry name" value="Ribonuclease H-like superfamily/Ribonuclease H"/>
    <property type="match status" value="1"/>
</dbReference>
<gene>
    <name evidence="1" type="ORF">GC098_14865</name>
</gene>
<evidence type="ECO:0000313" key="2">
    <source>
        <dbReference type="Proteomes" id="UP000616779"/>
    </source>
</evidence>
<dbReference type="EMBL" id="WHOA01000099">
    <property type="protein sequence ID" value="NOU72687.1"/>
    <property type="molecule type" value="Genomic_DNA"/>
</dbReference>
<proteinExistence type="predicted"/>
<organism evidence="1 2">
    <name type="scientific">Paenibacillus phytorum</name>
    <dbReference type="NCBI Taxonomy" id="2654977"/>
    <lineage>
        <taxon>Bacteria</taxon>
        <taxon>Bacillati</taxon>
        <taxon>Bacillota</taxon>
        <taxon>Bacilli</taxon>
        <taxon>Bacillales</taxon>
        <taxon>Paenibacillaceae</taxon>
        <taxon>Paenibacillus</taxon>
    </lineage>
</organism>